<keyword evidence="2" id="KW-1185">Reference proteome</keyword>
<sequence>MSANCFRANLLSMSLKFNSCQLAKLPFFDKSPKLFLIGISTGLKMV</sequence>
<dbReference type="EMBL" id="AQHR01000059">
    <property type="protein sequence ID" value="EON77370.1"/>
    <property type="molecule type" value="Genomic_DNA"/>
</dbReference>
<name>R7ZTB4_9BACT</name>
<evidence type="ECO:0000313" key="2">
    <source>
        <dbReference type="Proteomes" id="UP000013909"/>
    </source>
</evidence>
<protein>
    <submittedName>
        <fullName evidence="1">Uncharacterized protein</fullName>
    </submittedName>
</protein>
<proteinExistence type="predicted"/>
<reference evidence="1 2" key="1">
    <citation type="submission" date="2013-02" db="EMBL/GenBank/DDBJ databases">
        <title>A novel strain isolated from Lonar lake, Maharashtra, India.</title>
        <authorList>
            <person name="Singh A."/>
        </authorList>
    </citation>
    <scope>NUCLEOTIDE SEQUENCE [LARGE SCALE GENOMIC DNA]</scope>
    <source>
        <strain evidence="1 2">AK24</strain>
    </source>
</reference>
<dbReference type="Proteomes" id="UP000013909">
    <property type="component" value="Unassembled WGS sequence"/>
</dbReference>
<accession>R7ZTB4</accession>
<dbReference type="AlphaFoldDB" id="R7ZTB4"/>
<organism evidence="1 2">
    <name type="scientific">Lunatimonas lonarensis</name>
    <dbReference type="NCBI Taxonomy" id="1232681"/>
    <lineage>
        <taxon>Bacteria</taxon>
        <taxon>Pseudomonadati</taxon>
        <taxon>Bacteroidota</taxon>
        <taxon>Cytophagia</taxon>
        <taxon>Cytophagales</taxon>
        <taxon>Cyclobacteriaceae</taxon>
    </lineage>
</organism>
<gene>
    <name evidence="1" type="ORF">ADIS_2238</name>
</gene>
<comment type="caution">
    <text evidence="1">The sequence shown here is derived from an EMBL/GenBank/DDBJ whole genome shotgun (WGS) entry which is preliminary data.</text>
</comment>
<evidence type="ECO:0000313" key="1">
    <source>
        <dbReference type="EMBL" id="EON77370.1"/>
    </source>
</evidence>